<gene>
    <name evidence="1" type="ORF">KOF27_20225</name>
</gene>
<organism evidence="1 2">
    <name type="scientific">Providencia rettgeri</name>
    <dbReference type="NCBI Taxonomy" id="587"/>
    <lineage>
        <taxon>Bacteria</taxon>
        <taxon>Pseudomonadati</taxon>
        <taxon>Pseudomonadota</taxon>
        <taxon>Gammaproteobacteria</taxon>
        <taxon>Enterobacterales</taxon>
        <taxon>Morganellaceae</taxon>
        <taxon>Providencia</taxon>
    </lineage>
</organism>
<dbReference type="Proteomes" id="UP000682358">
    <property type="component" value="Chromosome"/>
</dbReference>
<reference evidence="1" key="1">
    <citation type="submission" date="2021-06" db="EMBL/GenBank/DDBJ databases">
        <title>Emergence of genetically related NDM-1-producing Providencia rettgeri strains in Argentina.</title>
        <authorList>
            <person name="Pasteran F."/>
            <person name="Meo A."/>
            <person name="Gomez S."/>
            <person name="Derdoy L."/>
            <person name="Albronoz E."/>
            <person name="Faccone D."/>
            <person name="Guerriero L."/>
            <person name="Archuby D."/>
            <person name="Tarzia A."/>
            <person name="Lopez M."/>
            <person name="Corso A."/>
        </authorList>
    </citation>
    <scope>NUCLEOTIDE SEQUENCE</scope>
    <source>
        <strain evidence="1">PreM15628</strain>
    </source>
</reference>
<dbReference type="AlphaFoldDB" id="A0AAJ6K5K0"/>
<proteinExistence type="predicted"/>
<name>A0AAJ6K5K0_PRORE</name>
<dbReference type="EMBL" id="CP076405">
    <property type="protein sequence ID" value="WHT95670.1"/>
    <property type="molecule type" value="Genomic_DNA"/>
</dbReference>
<evidence type="ECO:0000313" key="1">
    <source>
        <dbReference type="EMBL" id="WHT95670.1"/>
    </source>
</evidence>
<evidence type="ECO:0000313" key="2">
    <source>
        <dbReference type="Proteomes" id="UP000682358"/>
    </source>
</evidence>
<accession>A0AAJ6K5K0</accession>
<sequence>MAAIIHANSCRNLQNQASEKVNSKTTISGGVVTVALVREWVKKGLFKGGYHVSN</sequence>
<protein>
    <submittedName>
        <fullName evidence="1">Uncharacterized protein</fullName>
    </submittedName>
</protein>